<reference evidence="9 10" key="1">
    <citation type="submission" date="2023-12" db="EMBL/GenBank/DDBJ databases">
        <title>A high-quality genome assembly for Dillenia turbinata (Dilleniales).</title>
        <authorList>
            <person name="Chanderbali A."/>
        </authorList>
    </citation>
    <scope>NUCLEOTIDE SEQUENCE [LARGE SCALE GENOMIC DNA]</scope>
    <source>
        <strain evidence="9">LSX21</strain>
        <tissue evidence="9">Leaf</tissue>
    </source>
</reference>
<dbReference type="CDD" id="cd11013">
    <property type="entry name" value="Plantacyanin"/>
    <property type="match status" value="1"/>
</dbReference>
<evidence type="ECO:0000259" key="7">
    <source>
        <dbReference type="PROSITE" id="PS51485"/>
    </source>
</evidence>
<protein>
    <recommendedName>
        <fullName evidence="4">Basic blue protein</fullName>
    </recommendedName>
    <alternativeName>
        <fullName evidence="5">Plantacyanin</fullName>
    </alternativeName>
</protein>
<keyword evidence="2" id="KW-0186">Copper</keyword>
<evidence type="ECO:0000256" key="6">
    <source>
        <dbReference type="SAM" id="SignalP"/>
    </source>
</evidence>
<dbReference type="Pfam" id="PF02298">
    <property type="entry name" value="Cu_bind_like"/>
    <property type="match status" value="1"/>
</dbReference>
<dbReference type="InterPro" id="IPR028871">
    <property type="entry name" value="BlueCu_1_BS"/>
</dbReference>
<dbReference type="Gene3D" id="2.60.40.420">
    <property type="entry name" value="Cupredoxins - blue copper proteins"/>
    <property type="match status" value="1"/>
</dbReference>
<dbReference type="PROSITE" id="PS51485">
    <property type="entry name" value="PHYTOCYANIN"/>
    <property type="match status" value="1"/>
</dbReference>
<dbReference type="PANTHER" id="PTHR33021:SF193">
    <property type="entry name" value="OS06G0218600 PROTEIN"/>
    <property type="match status" value="1"/>
</dbReference>
<proteinExistence type="predicted"/>
<dbReference type="FunFam" id="2.60.40.420:FF:000013">
    <property type="entry name" value="basic blue protein-like"/>
    <property type="match status" value="1"/>
</dbReference>
<name>A0AAN8VC92_9MAGN</name>
<dbReference type="AlphaFoldDB" id="A0AAN8VC92"/>
<gene>
    <name evidence="8" type="ORF">RJ641_001956</name>
    <name evidence="9" type="ORF">RJ641_001957</name>
</gene>
<evidence type="ECO:0000256" key="1">
    <source>
        <dbReference type="ARBA" id="ARBA00022723"/>
    </source>
</evidence>
<evidence type="ECO:0000256" key="2">
    <source>
        <dbReference type="ARBA" id="ARBA00023008"/>
    </source>
</evidence>
<keyword evidence="3" id="KW-1015">Disulfide bond</keyword>
<feature type="signal peptide" evidence="6">
    <location>
        <begin position="1"/>
        <end position="32"/>
    </location>
</feature>
<dbReference type="InterPro" id="IPR041844">
    <property type="entry name" value="Plantacyanin"/>
</dbReference>
<keyword evidence="10" id="KW-1185">Reference proteome</keyword>
<evidence type="ECO:0000256" key="5">
    <source>
        <dbReference type="ARBA" id="ARBA00082491"/>
    </source>
</evidence>
<dbReference type="EMBL" id="JBAMMX010000010">
    <property type="protein sequence ID" value="KAK6932333.1"/>
    <property type="molecule type" value="Genomic_DNA"/>
</dbReference>
<dbReference type="PROSITE" id="PS00196">
    <property type="entry name" value="COPPER_BLUE"/>
    <property type="match status" value="1"/>
</dbReference>
<dbReference type="EMBL" id="JBAMMX010000010">
    <property type="protein sequence ID" value="KAK6932332.1"/>
    <property type="molecule type" value="Genomic_DNA"/>
</dbReference>
<dbReference type="GO" id="GO:0009055">
    <property type="term" value="F:electron transfer activity"/>
    <property type="evidence" value="ECO:0007669"/>
    <property type="project" value="InterPro"/>
</dbReference>
<dbReference type="Proteomes" id="UP001370490">
    <property type="component" value="Unassembled WGS sequence"/>
</dbReference>
<dbReference type="GO" id="GO:0005886">
    <property type="term" value="C:plasma membrane"/>
    <property type="evidence" value="ECO:0007669"/>
    <property type="project" value="TreeGrafter"/>
</dbReference>
<evidence type="ECO:0000313" key="8">
    <source>
        <dbReference type="EMBL" id="KAK6932332.1"/>
    </source>
</evidence>
<dbReference type="SUPFAM" id="SSF49503">
    <property type="entry name" value="Cupredoxins"/>
    <property type="match status" value="1"/>
</dbReference>
<evidence type="ECO:0000313" key="9">
    <source>
        <dbReference type="EMBL" id="KAK6932333.1"/>
    </source>
</evidence>
<dbReference type="GO" id="GO:0046872">
    <property type="term" value="F:metal ion binding"/>
    <property type="evidence" value="ECO:0007669"/>
    <property type="project" value="UniProtKB-KW"/>
</dbReference>
<feature type="domain" description="Phytocyanin" evidence="7">
    <location>
        <begin position="33"/>
        <end position="128"/>
    </location>
</feature>
<sequence length="128" mass="13611">MAHQGRGNSFEAIAMATILLVSLSLHLNTVRATDFIVGDANGWGFNVQSWSNGKNFKVGDNLVFNYNPQAHNVVKVDANGYRSCSAAPGSPTYTSGNDKIALSKGPNYFICTVPGHCSMGMKVQAIAS</sequence>
<evidence type="ECO:0000256" key="3">
    <source>
        <dbReference type="ARBA" id="ARBA00023157"/>
    </source>
</evidence>
<organism evidence="9 10">
    <name type="scientific">Dillenia turbinata</name>
    <dbReference type="NCBI Taxonomy" id="194707"/>
    <lineage>
        <taxon>Eukaryota</taxon>
        <taxon>Viridiplantae</taxon>
        <taxon>Streptophyta</taxon>
        <taxon>Embryophyta</taxon>
        <taxon>Tracheophyta</taxon>
        <taxon>Spermatophyta</taxon>
        <taxon>Magnoliopsida</taxon>
        <taxon>eudicotyledons</taxon>
        <taxon>Gunneridae</taxon>
        <taxon>Pentapetalae</taxon>
        <taxon>Dilleniales</taxon>
        <taxon>Dilleniaceae</taxon>
        <taxon>Dillenia</taxon>
    </lineage>
</organism>
<dbReference type="PANTHER" id="PTHR33021">
    <property type="entry name" value="BLUE COPPER PROTEIN"/>
    <property type="match status" value="1"/>
</dbReference>
<dbReference type="InterPro" id="IPR039391">
    <property type="entry name" value="Phytocyanin-like"/>
</dbReference>
<accession>A0AAN8VC92</accession>
<dbReference type="InterPro" id="IPR008972">
    <property type="entry name" value="Cupredoxin"/>
</dbReference>
<evidence type="ECO:0000313" key="10">
    <source>
        <dbReference type="Proteomes" id="UP001370490"/>
    </source>
</evidence>
<keyword evidence="6" id="KW-0732">Signal</keyword>
<feature type="chain" id="PRO_5044710958" description="Basic blue protein" evidence="6">
    <location>
        <begin position="33"/>
        <end position="128"/>
    </location>
</feature>
<evidence type="ECO:0000256" key="4">
    <source>
        <dbReference type="ARBA" id="ARBA00071970"/>
    </source>
</evidence>
<dbReference type="InterPro" id="IPR003245">
    <property type="entry name" value="Phytocyanin_dom"/>
</dbReference>
<keyword evidence="1" id="KW-0479">Metal-binding</keyword>
<comment type="caution">
    <text evidence="9">The sequence shown here is derived from an EMBL/GenBank/DDBJ whole genome shotgun (WGS) entry which is preliminary data.</text>
</comment>